<organism evidence="1 2">
    <name type="scientific">Lentinus tigrinus ALCF2SS1-6</name>
    <dbReference type="NCBI Taxonomy" id="1328759"/>
    <lineage>
        <taxon>Eukaryota</taxon>
        <taxon>Fungi</taxon>
        <taxon>Dikarya</taxon>
        <taxon>Basidiomycota</taxon>
        <taxon>Agaricomycotina</taxon>
        <taxon>Agaricomycetes</taxon>
        <taxon>Polyporales</taxon>
        <taxon>Polyporaceae</taxon>
        <taxon>Lentinus</taxon>
    </lineage>
</organism>
<dbReference type="EMBL" id="ML122307">
    <property type="protein sequence ID" value="RPD54344.1"/>
    <property type="molecule type" value="Genomic_DNA"/>
</dbReference>
<dbReference type="Gene3D" id="3.80.10.10">
    <property type="entry name" value="Ribonuclease Inhibitor"/>
    <property type="match status" value="1"/>
</dbReference>
<reference evidence="1" key="1">
    <citation type="journal article" date="2018" name="Genome Biol. Evol.">
        <title>Genomics and development of Lentinus tigrinus, a white-rot wood-decaying mushroom with dimorphic fruiting bodies.</title>
        <authorList>
            <person name="Wu B."/>
            <person name="Xu Z."/>
            <person name="Knudson A."/>
            <person name="Carlson A."/>
            <person name="Chen N."/>
            <person name="Kovaka S."/>
            <person name="LaButti K."/>
            <person name="Lipzen A."/>
            <person name="Pennachio C."/>
            <person name="Riley R."/>
            <person name="Schakwitz W."/>
            <person name="Umezawa K."/>
            <person name="Ohm R.A."/>
            <person name="Grigoriev I.V."/>
            <person name="Nagy L.G."/>
            <person name="Gibbons J."/>
            <person name="Hibbett D."/>
        </authorList>
    </citation>
    <scope>NUCLEOTIDE SEQUENCE [LARGE SCALE GENOMIC DNA]</scope>
    <source>
        <strain evidence="1">ALCF2SS1-6</strain>
    </source>
</reference>
<dbReference type="OrthoDB" id="2750748at2759"/>
<evidence type="ECO:0008006" key="3">
    <source>
        <dbReference type="Google" id="ProtNLM"/>
    </source>
</evidence>
<dbReference type="AlphaFoldDB" id="A0A5C2RSP9"/>
<proteinExistence type="predicted"/>
<name>A0A5C2RSP9_9APHY</name>
<gene>
    <name evidence="1" type="ORF">L227DRAFT_657668</name>
</gene>
<evidence type="ECO:0000313" key="1">
    <source>
        <dbReference type="EMBL" id="RPD54344.1"/>
    </source>
</evidence>
<dbReference type="SUPFAM" id="SSF52047">
    <property type="entry name" value="RNI-like"/>
    <property type="match status" value="1"/>
</dbReference>
<accession>A0A5C2RSP9</accession>
<evidence type="ECO:0000313" key="2">
    <source>
        <dbReference type="Proteomes" id="UP000313359"/>
    </source>
</evidence>
<sequence length="488" mass="55770">MPVLFSRCRQTVGIERVKRAPPRDSYLVPSTVWPYIRTINLSCCCVDGYVTAEDWAHYEPQESDVVCGPLASPDLLHALRNMPQLSTIVVKPCEFHVYGHGLAWSTLCHLFSLSQVSQLLLVGVHMCPKPPDVATLQLHATATLSCLEYFLYNIREQYALPSDAEALDRVLRSLHLSLETLSLPAEPTPMRTIPLLDWPRLRVLKLRGLRWSSPNLPVVTLFAGMTNLRVLVLELMDREGASGTALWPQGYPAIYPWPHLEELRVSHPDPDDELYAHLPRALHTLMLQTWPHQCIRRWQEVNYEPKDLRPCRPPASPSVLLRILQRCLSPHLRVLGVEYCADHGEASLLSCIAENFALLTTLELHRYLRNGDTDVPVLDIARSLAPLSVLRTLKVHLDFPEMPGPMLDRGDTRFWCLENPENFERRLRETATTFAQTLTQSLREVWYFQYNDFRLLWCIYGVVRFQVNGAARAEAVPLTNTVYETGWI</sequence>
<keyword evidence="2" id="KW-1185">Reference proteome</keyword>
<dbReference type="InterPro" id="IPR032675">
    <property type="entry name" value="LRR_dom_sf"/>
</dbReference>
<protein>
    <recommendedName>
        <fullName evidence="3">F-box domain-containing protein</fullName>
    </recommendedName>
</protein>
<dbReference type="Proteomes" id="UP000313359">
    <property type="component" value="Unassembled WGS sequence"/>
</dbReference>